<dbReference type="OrthoDB" id="95964at2759"/>
<dbReference type="GO" id="GO:0005634">
    <property type="term" value="C:nucleus"/>
    <property type="evidence" value="ECO:0007669"/>
    <property type="project" value="UniProtKB-ARBA"/>
</dbReference>
<sequence>MRFAISKRYKWPSCIKKSMNIVKNVSFVKKKALKDSIPKKTIVTERDGQIWEINLVGRIKSKQNYFFIFVAVDHHSKWVEAQVISNKIPSTIIETMRKQIFDKHNRPECILPDCEKSLPQKKSLTS</sequence>
<organism evidence="2 3">
    <name type="scientific">Pseudoloma neurophilia</name>
    <dbReference type="NCBI Taxonomy" id="146866"/>
    <lineage>
        <taxon>Eukaryota</taxon>
        <taxon>Fungi</taxon>
        <taxon>Fungi incertae sedis</taxon>
        <taxon>Microsporidia</taxon>
        <taxon>Pseudoloma</taxon>
    </lineage>
</organism>
<keyword evidence="3" id="KW-1185">Reference proteome</keyword>
<dbReference type="EMBL" id="LGUB01001339">
    <property type="protein sequence ID" value="KRH91973.1"/>
    <property type="molecule type" value="Genomic_DNA"/>
</dbReference>
<dbReference type="Gene3D" id="3.30.420.10">
    <property type="entry name" value="Ribonuclease H-like superfamily/Ribonuclease H"/>
    <property type="match status" value="1"/>
</dbReference>
<dbReference type="SUPFAM" id="SSF53098">
    <property type="entry name" value="Ribonuclease H-like"/>
    <property type="match status" value="1"/>
</dbReference>
<evidence type="ECO:0000313" key="2">
    <source>
        <dbReference type="EMBL" id="KRH91973.1"/>
    </source>
</evidence>
<dbReference type="GO" id="GO:0003676">
    <property type="term" value="F:nucleic acid binding"/>
    <property type="evidence" value="ECO:0007669"/>
    <property type="project" value="InterPro"/>
</dbReference>
<name>A0A0R0LVL9_9MICR</name>
<evidence type="ECO:0000313" key="3">
    <source>
        <dbReference type="Proteomes" id="UP000051530"/>
    </source>
</evidence>
<dbReference type="PROSITE" id="PS50994">
    <property type="entry name" value="INTEGRASE"/>
    <property type="match status" value="1"/>
</dbReference>
<dbReference type="InterPro" id="IPR001584">
    <property type="entry name" value="Integrase_cat-core"/>
</dbReference>
<dbReference type="GO" id="GO:0015074">
    <property type="term" value="P:DNA integration"/>
    <property type="evidence" value="ECO:0007669"/>
    <property type="project" value="InterPro"/>
</dbReference>
<dbReference type="InterPro" id="IPR036397">
    <property type="entry name" value="RNaseH_sf"/>
</dbReference>
<accession>A0A0R0LVL9</accession>
<protein>
    <submittedName>
        <fullName evidence="2">Putative transposable element</fullName>
    </submittedName>
</protein>
<dbReference type="AlphaFoldDB" id="A0A0R0LVL9"/>
<proteinExistence type="predicted"/>
<dbReference type="InterPro" id="IPR012337">
    <property type="entry name" value="RNaseH-like_sf"/>
</dbReference>
<reference evidence="2 3" key="1">
    <citation type="submission" date="2015-07" db="EMBL/GenBank/DDBJ databases">
        <title>The genome of Pseudoloma neurophilia, a relevant intracellular parasite of the zebrafish.</title>
        <authorList>
            <person name="Ndikumana S."/>
            <person name="Pelin A."/>
            <person name="Sanders J."/>
            <person name="Corradi N."/>
        </authorList>
    </citation>
    <scope>NUCLEOTIDE SEQUENCE [LARGE SCALE GENOMIC DNA]</scope>
    <source>
        <strain evidence="2 3">MK1</strain>
    </source>
</reference>
<feature type="domain" description="Integrase catalytic" evidence="1">
    <location>
        <begin position="34"/>
        <end position="126"/>
    </location>
</feature>
<evidence type="ECO:0000259" key="1">
    <source>
        <dbReference type="PROSITE" id="PS50994"/>
    </source>
</evidence>
<dbReference type="Proteomes" id="UP000051530">
    <property type="component" value="Unassembled WGS sequence"/>
</dbReference>
<dbReference type="VEuPathDB" id="MicrosporidiaDB:M153_1596600017"/>
<comment type="caution">
    <text evidence="2">The sequence shown here is derived from an EMBL/GenBank/DDBJ whole genome shotgun (WGS) entry which is preliminary data.</text>
</comment>
<gene>
    <name evidence="2" type="ORF">M153_1596600017</name>
</gene>